<dbReference type="Proteomes" id="UP000004110">
    <property type="component" value="Unassembled WGS sequence"/>
</dbReference>
<organism evidence="1 2">
    <name type="scientific">Bacteroides uniformis (strain ATCC 8492 / DSM 6597 / CCUG 4942 / CIP 103695 / JCM 5828 / KCTC 5204 / NCTC 13054 / VPI 0061)</name>
    <dbReference type="NCBI Taxonomy" id="411479"/>
    <lineage>
        <taxon>Bacteria</taxon>
        <taxon>Pseudomonadati</taxon>
        <taxon>Bacteroidota</taxon>
        <taxon>Bacteroidia</taxon>
        <taxon>Bacteroidales</taxon>
        <taxon>Bacteroidaceae</taxon>
        <taxon>Bacteroides</taxon>
    </lineage>
</organism>
<protein>
    <recommendedName>
        <fullName evidence="3">Mobilization protein</fullName>
    </recommendedName>
</protein>
<proteinExistence type="predicted"/>
<dbReference type="AlphaFoldDB" id="A0ABC9N7C4"/>
<dbReference type="EMBL" id="AAYH02000048">
    <property type="protein sequence ID" value="EDO52502.1"/>
    <property type="molecule type" value="Genomic_DNA"/>
</dbReference>
<reference evidence="1" key="2">
    <citation type="submission" date="2013-11" db="EMBL/GenBank/DDBJ databases">
        <title>Draft genome sequence of Bacteroides uniformis (ATCC 8492).</title>
        <authorList>
            <person name="Sudarsanam P."/>
            <person name="Ley R."/>
            <person name="Guruge J."/>
            <person name="Turnbaugh P.J."/>
            <person name="Mahowald M."/>
            <person name="Liep D."/>
            <person name="Gordon J."/>
        </authorList>
    </citation>
    <scope>NUCLEOTIDE SEQUENCE</scope>
    <source>
        <strain evidence="1">ATCC 8492</strain>
    </source>
</reference>
<gene>
    <name evidence="1" type="ORF">BACUNI_04119</name>
</gene>
<keyword evidence="2" id="KW-1185">Reference proteome</keyword>
<reference evidence="1" key="1">
    <citation type="submission" date="2007-06" db="EMBL/GenBank/DDBJ databases">
        <authorList>
            <person name="Fulton L."/>
            <person name="Clifton S."/>
            <person name="Fulton B."/>
            <person name="Xu J."/>
            <person name="Minx P."/>
            <person name="Pepin K.H."/>
            <person name="Johnson M."/>
            <person name="Thiruvilangam P."/>
            <person name="Bhonagiri V."/>
            <person name="Nash W.E."/>
            <person name="Mardis E.R."/>
            <person name="Wilson R.K."/>
        </authorList>
    </citation>
    <scope>NUCLEOTIDE SEQUENCE [LARGE SCALE GENOMIC DNA]</scope>
    <source>
        <strain evidence="1">ATCC 8492</strain>
    </source>
</reference>
<evidence type="ECO:0000313" key="2">
    <source>
        <dbReference type="Proteomes" id="UP000004110"/>
    </source>
</evidence>
<evidence type="ECO:0008006" key="3">
    <source>
        <dbReference type="Google" id="ProtNLM"/>
    </source>
</evidence>
<evidence type="ECO:0000313" key="1">
    <source>
        <dbReference type="EMBL" id="EDO52502.1"/>
    </source>
</evidence>
<accession>A0ABC9N7C4</accession>
<comment type="caution">
    <text evidence="1">The sequence shown here is derived from an EMBL/GenBank/DDBJ whole genome shotgun (WGS) entry which is preliminary data.</text>
</comment>
<sequence>MGGCVRCALCVGGKGAFGGRTSDNYSRRTHGSIP</sequence>
<name>A0ABC9N7C4_BACUC</name>